<feature type="compositionally biased region" description="Low complexity" evidence="3">
    <location>
        <begin position="871"/>
        <end position="880"/>
    </location>
</feature>
<dbReference type="PANTHER" id="PTHR28298">
    <property type="entry name" value="EISOSOME PROTEIN 1"/>
    <property type="match status" value="1"/>
</dbReference>
<reference evidence="5 6" key="1">
    <citation type="journal article" date="2019" name="BMC Genomics">
        <title>Chromosome level assembly and comparative genome analysis confirm lager-brewing yeasts originated from a single hybridization.</title>
        <authorList>
            <person name="Salazar A.N."/>
            <person name="Gorter de Vries A.R."/>
            <person name="van den Broek M."/>
            <person name="Brouwers N."/>
            <person name="de la Torre Cortes P."/>
            <person name="Kuijpers N.G.A."/>
            <person name="Daran J.G."/>
            <person name="Abeel T."/>
        </authorList>
    </citation>
    <scope>NUCLEOTIDE SEQUENCE [LARGE SCALE GENOMIC DNA]</scope>
    <source>
        <strain evidence="5 6">CBS 1483</strain>
    </source>
</reference>
<dbReference type="PANTHER" id="PTHR28298:SF1">
    <property type="entry name" value="EISOSOME PROTEIN 1"/>
    <property type="match status" value="1"/>
</dbReference>
<feature type="compositionally biased region" description="Basic and acidic residues" evidence="3">
    <location>
        <begin position="844"/>
        <end position="870"/>
    </location>
</feature>
<dbReference type="Proteomes" id="UP000501346">
    <property type="component" value="Chromosome ScXI"/>
</dbReference>
<evidence type="ECO:0000313" key="6">
    <source>
        <dbReference type="Proteomes" id="UP000501346"/>
    </source>
</evidence>
<feature type="coiled-coil region" evidence="2">
    <location>
        <begin position="499"/>
        <end position="533"/>
    </location>
</feature>
<name>A0A6C1DUN5_SACPS</name>
<keyword evidence="4" id="KW-1133">Transmembrane helix</keyword>
<comment type="similarity">
    <text evidence="1">Belongs to the EIS1 family.</text>
</comment>
<feature type="region of interest" description="Disordered" evidence="3">
    <location>
        <begin position="751"/>
        <end position="778"/>
    </location>
</feature>
<sequence length="960" mass="107960">MSLISALQTTDVESVQTSPEQITERKAVRVSTLQESLHSSEMHRAAPETPRSISNSVHKLKTVYSTYQQSGQPLSKEAIFRAKQKYGILNTPANYKTLGLGDSKSESVDLAARLASKRTKVSPDDCVETAIEQKARGEAFKVTFSKIPLTPPEDVPITVNLGLKGRRDFLTRLAAQKALAFSPSLDNSMKGTSDSSSVKKKRFSGAPIGNEFDANLVNPQHPAGFKSLDLSKVLDGAERRAISRVNDRLYPQKVNFKNGLQSSDQSGVSKANKEVFKKGTLEKLEHSAEQFLESHAGNERQRLSDQQYMCAKGAADAVKDLDPKTLEDPDFAAREAQKKLYIKQVASPVVLNEAQKLANRKLQDIDSRDSYMLLFGNQAYNKLAVNIALQHYSVKQEEKKKIYLGGGLWMTPEEVNAVAKKLISPVVNEIDERASRQRDVDKDIERRSRVLDQEYEDWNFMERAKEQNDGQLLLAMASKQQQEKEAKKAEEGQRYDQFVQKMNIKLQQKEKELENARENRENLRNELQERLSKNLSGENDELDDWNDACERDLKNSSIEHYYAVRSHFDNLGNSERGYDELLEERSKIQVEIERLVASIAEHKTAIHGFRETADAGRAIPAVQKQKIPTRKDLLDATVNDPLVISAEMAKEEAEMATEEYMLKELQVDEMIIIRNIMLRECEKKLEEEKETAKRSRRGTEGSKNNSNFSRDVIMNTPDNNEKVTPIGKSASPKDVVKSRFLSTYNTGKDIDSSASARSITGVSGVLDDGPKTPTSNKENELIDDEVKSYKVHQAVDGTGEDSIANKRDKSSRPAANSGGSITIEQFLFNKNADKQGLSKTESVTMKREPVVDQMDSKKGHDFTHCNDNGRRSFSGFSQGSIENDYSNEVTDDQDDQEGSEIRVRDSNDSNTSPKESFFKEVISLSINRLMITGAATRCNIYLNVGFVIFFFITFIFFLFF</sequence>
<feature type="compositionally biased region" description="Polar residues" evidence="3">
    <location>
        <begin position="751"/>
        <end position="761"/>
    </location>
</feature>
<feature type="compositionally biased region" description="Polar residues" evidence="3">
    <location>
        <begin position="1"/>
        <end position="21"/>
    </location>
</feature>
<proteinExistence type="inferred from homology"/>
<dbReference type="EMBL" id="CP048992">
    <property type="protein sequence ID" value="QID80768.1"/>
    <property type="molecule type" value="Genomic_DNA"/>
</dbReference>
<keyword evidence="4" id="KW-0472">Membrane</keyword>
<evidence type="ECO:0000256" key="3">
    <source>
        <dbReference type="SAM" id="MobiDB-lite"/>
    </source>
</evidence>
<accession>A0A6C1DUN5</accession>
<organism evidence="5 6">
    <name type="scientific">Saccharomyces pastorianus</name>
    <name type="common">Lager yeast</name>
    <name type="synonym">Saccharomyces cerevisiae x Saccharomyces eubayanus</name>
    <dbReference type="NCBI Taxonomy" id="27292"/>
    <lineage>
        <taxon>Eukaryota</taxon>
        <taxon>Fungi</taxon>
        <taxon>Dikarya</taxon>
        <taxon>Ascomycota</taxon>
        <taxon>Saccharomycotina</taxon>
        <taxon>Saccharomycetes</taxon>
        <taxon>Saccharomycetales</taxon>
        <taxon>Saccharomycetaceae</taxon>
        <taxon>Saccharomyces</taxon>
    </lineage>
</organism>
<evidence type="ECO:0000313" key="5">
    <source>
        <dbReference type="EMBL" id="QID80768.1"/>
    </source>
</evidence>
<dbReference type="InterPro" id="IPR024527">
    <property type="entry name" value="Eisosome1"/>
</dbReference>
<dbReference type="GO" id="GO:0070941">
    <property type="term" value="P:eisosome assembly"/>
    <property type="evidence" value="ECO:0007669"/>
    <property type="project" value="TreeGrafter"/>
</dbReference>
<protein>
    <submittedName>
        <fullName evidence="5">Uncharacterized protein</fullName>
    </submittedName>
</protein>
<dbReference type="Pfam" id="PF12757">
    <property type="entry name" value="Eisosome1"/>
    <property type="match status" value="1"/>
</dbReference>
<feature type="transmembrane region" description="Helical" evidence="4">
    <location>
        <begin position="940"/>
        <end position="959"/>
    </location>
</feature>
<feature type="compositionally biased region" description="Basic and acidic residues" evidence="3">
    <location>
        <begin position="688"/>
        <end position="700"/>
    </location>
</feature>
<feature type="region of interest" description="Disordered" evidence="3">
    <location>
        <begin position="1"/>
        <end position="27"/>
    </location>
</feature>
<evidence type="ECO:0000256" key="2">
    <source>
        <dbReference type="SAM" id="Coils"/>
    </source>
</evidence>
<keyword evidence="6" id="KW-1185">Reference proteome</keyword>
<keyword evidence="4" id="KW-0812">Transmembrane</keyword>
<keyword evidence="2" id="KW-0175">Coiled coil</keyword>
<evidence type="ECO:0000256" key="4">
    <source>
        <dbReference type="SAM" id="Phobius"/>
    </source>
</evidence>
<feature type="compositionally biased region" description="Acidic residues" evidence="3">
    <location>
        <begin position="889"/>
        <end position="898"/>
    </location>
</feature>
<evidence type="ECO:0000256" key="1">
    <source>
        <dbReference type="ARBA" id="ARBA00008528"/>
    </source>
</evidence>
<gene>
    <name evidence="5" type="ORF">GRS66_003117</name>
</gene>
<feature type="region of interest" description="Disordered" evidence="3">
    <location>
        <begin position="837"/>
        <end position="913"/>
    </location>
</feature>
<dbReference type="AlphaFoldDB" id="A0A6C1DUN5"/>
<dbReference type="OrthoDB" id="4070583at2759"/>
<feature type="region of interest" description="Disordered" evidence="3">
    <location>
        <begin position="688"/>
        <end position="730"/>
    </location>
</feature>
<feature type="region of interest" description="Disordered" evidence="3">
    <location>
        <begin position="791"/>
        <end position="818"/>
    </location>
</feature>